<accession>A0A366H8N7</accession>
<comment type="caution">
    <text evidence="4">The sequence shown here is derived from an EMBL/GenBank/DDBJ whole genome shotgun (WGS) entry which is preliminary data.</text>
</comment>
<dbReference type="EMBL" id="QNRR01000011">
    <property type="protein sequence ID" value="RBP38590.1"/>
    <property type="molecule type" value="Genomic_DNA"/>
</dbReference>
<sequence>MPRIYVFLTLLLALAQAPRMPGAAPERAVDTLVKEVLAKNPEIAFYEAEIAAARAGRSVAGRLSNPELSLEIGHKRVSSGNGTSEGLAYATSIVQPIEWPGRLGLRKAIANRDIALAELGLERFKFHLASRVRTLAYTLAANQDVSKAANEVADRYKDLKDVMVQREPAGIAPQLELKTIEAAAVVSQSKAAKADIEVQKALLELNQLMGLRADSTLTVVRPAFTLGELPSSEKLLRTAAENNYELRIRRSELEQQGFKVALAENERYPTFTVGPYVSQERADERETVVGLSLSVPLPVWNDGKANVTTAQARQIQAQATLNTAQREMEKQVMEAVLLFRSHQKRLSLWKDDGIAKFSEAASLADRHYRLGAVPITTYVELQDKYLEAVEAINEAQAEALEAALTLEELTGTPASLVRPAKQKAE</sequence>
<keyword evidence="5" id="KW-1185">Reference proteome</keyword>
<evidence type="ECO:0000256" key="1">
    <source>
        <dbReference type="ARBA" id="ARBA00007613"/>
    </source>
</evidence>
<dbReference type="InterPro" id="IPR003423">
    <property type="entry name" value="OMP_efflux"/>
</dbReference>
<proteinExistence type="inferred from homology"/>
<keyword evidence="3" id="KW-0732">Signal</keyword>
<evidence type="ECO:0000313" key="5">
    <source>
        <dbReference type="Proteomes" id="UP000253426"/>
    </source>
</evidence>
<feature type="chain" id="PRO_5016935509" evidence="3">
    <location>
        <begin position="24"/>
        <end position="425"/>
    </location>
</feature>
<organism evidence="4 5">
    <name type="scientific">Roseimicrobium gellanilyticum</name>
    <dbReference type="NCBI Taxonomy" id="748857"/>
    <lineage>
        <taxon>Bacteria</taxon>
        <taxon>Pseudomonadati</taxon>
        <taxon>Verrucomicrobiota</taxon>
        <taxon>Verrucomicrobiia</taxon>
        <taxon>Verrucomicrobiales</taxon>
        <taxon>Verrucomicrobiaceae</taxon>
        <taxon>Roseimicrobium</taxon>
    </lineage>
</organism>
<dbReference type="SUPFAM" id="SSF56954">
    <property type="entry name" value="Outer membrane efflux proteins (OEP)"/>
    <property type="match status" value="1"/>
</dbReference>
<dbReference type="PANTHER" id="PTHR30203">
    <property type="entry name" value="OUTER MEMBRANE CATION EFFLUX PROTEIN"/>
    <property type="match status" value="1"/>
</dbReference>
<dbReference type="AlphaFoldDB" id="A0A366H8N7"/>
<dbReference type="GO" id="GO:0015562">
    <property type="term" value="F:efflux transmembrane transporter activity"/>
    <property type="evidence" value="ECO:0007669"/>
    <property type="project" value="InterPro"/>
</dbReference>
<name>A0A366H8N7_9BACT</name>
<evidence type="ECO:0000313" key="4">
    <source>
        <dbReference type="EMBL" id="RBP38590.1"/>
    </source>
</evidence>
<dbReference type="Proteomes" id="UP000253426">
    <property type="component" value="Unassembled WGS sequence"/>
</dbReference>
<protein>
    <submittedName>
        <fullName evidence="4">Cobalt-zinc-cadmium efflux system outer membrane protein</fullName>
    </submittedName>
</protein>
<dbReference type="InterPro" id="IPR010131">
    <property type="entry name" value="MdtP/NodT-like"/>
</dbReference>
<feature type="coiled-coil region" evidence="2">
    <location>
        <begin position="378"/>
        <end position="412"/>
    </location>
</feature>
<dbReference type="Pfam" id="PF02321">
    <property type="entry name" value="OEP"/>
    <property type="match status" value="2"/>
</dbReference>
<dbReference type="OrthoDB" id="180990at2"/>
<dbReference type="RefSeq" id="WP_113961043.1">
    <property type="nucleotide sequence ID" value="NZ_QNRR01000011.1"/>
</dbReference>
<evidence type="ECO:0000256" key="2">
    <source>
        <dbReference type="SAM" id="Coils"/>
    </source>
</evidence>
<dbReference type="Gene3D" id="1.20.1600.10">
    <property type="entry name" value="Outer membrane efflux proteins (OEP)"/>
    <property type="match status" value="1"/>
</dbReference>
<evidence type="ECO:0000256" key="3">
    <source>
        <dbReference type="SAM" id="SignalP"/>
    </source>
</evidence>
<gene>
    <name evidence="4" type="ORF">DES53_111109</name>
</gene>
<feature type="signal peptide" evidence="3">
    <location>
        <begin position="1"/>
        <end position="23"/>
    </location>
</feature>
<keyword evidence="2" id="KW-0175">Coiled coil</keyword>
<comment type="similarity">
    <text evidence="1">Belongs to the outer membrane factor (OMF) (TC 1.B.17) family.</text>
</comment>
<dbReference type="PANTHER" id="PTHR30203:SF24">
    <property type="entry name" value="BLR4935 PROTEIN"/>
    <property type="match status" value="1"/>
</dbReference>
<reference evidence="4 5" key="1">
    <citation type="submission" date="2018-06" db="EMBL/GenBank/DDBJ databases">
        <title>Genomic Encyclopedia of Type Strains, Phase IV (KMG-IV): sequencing the most valuable type-strain genomes for metagenomic binning, comparative biology and taxonomic classification.</title>
        <authorList>
            <person name="Goeker M."/>
        </authorList>
    </citation>
    <scope>NUCLEOTIDE SEQUENCE [LARGE SCALE GENOMIC DNA]</scope>
    <source>
        <strain evidence="4 5">DSM 25532</strain>
    </source>
</reference>